<reference evidence="1" key="1">
    <citation type="submission" date="2021-10" db="EMBL/GenBank/DDBJ databases">
        <title>Gramella sp. ASW11-100T, isolated from marine sediment.</title>
        <authorList>
            <person name="Xia C."/>
        </authorList>
    </citation>
    <scope>NUCLEOTIDE SEQUENCE</scope>
    <source>
        <strain evidence="1">ASW11-100</strain>
    </source>
</reference>
<protein>
    <submittedName>
        <fullName evidence="1">Uncharacterized protein</fullName>
    </submittedName>
</protein>
<name>A0A9X1RVA6_9FLAO</name>
<organism evidence="1 2">
    <name type="scientific">Christiangramia sediminis</name>
    <dbReference type="NCBI Taxonomy" id="2881336"/>
    <lineage>
        <taxon>Bacteria</taxon>
        <taxon>Pseudomonadati</taxon>
        <taxon>Bacteroidota</taxon>
        <taxon>Flavobacteriia</taxon>
        <taxon>Flavobacteriales</taxon>
        <taxon>Flavobacteriaceae</taxon>
        <taxon>Christiangramia</taxon>
    </lineage>
</organism>
<accession>A0A9X1RVA6</accession>
<dbReference type="RefSeq" id="WP_229337619.1">
    <property type="nucleotide sequence ID" value="NZ_JAJBZG010000001.1"/>
</dbReference>
<proteinExistence type="predicted"/>
<dbReference type="Proteomes" id="UP001139414">
    <property type="component" value="Unassembled WGS sequence"/>
</dbReference>
<keyword evidence="2" id="KW-1185">Reference proteome</keyword>
<evidence type="ECO:0000313" key="2">
    <source>
        <dbReference type="Proteomes" id="UP001139414"/>
    </source>
</evidence>
<comment type="caution">
    <text evidence="1">The sequence shown here is derived from an EMBL/GenBank/DDBJ whole genome shotgun (WGS) entry which is preliminary data.</text>
</comment>
<sequence length="188" mass="21467">MANILDIFRTQTGKKLLERSREITELDVGTVQQAFIFTLPALLTIYEKKEFTFNEQPKDLIKFIENENLVDFGKEKTELLLESSEKKIILDFSQILEINKVNFEMILHISAAVIAIIISEIRENKNAEARDISKTLCGLDTKYNEDFVKVLIKNPDDANIIDSREEIALNKNWDDNDPSILGGYAGGR</sequence>
<gene>
    <name evidence="1" type="ORF">LGQ90_02060</name>
</gene>
<dbReference type="AlphaFoldDB" id="A0A9X1RVA6"/>
<evidence type="ECO:0000313" key="1">
    <source>
        <dbReference type="EMBL" id="MCB7480036.1"/>
    </source>
</evidence>
<dbReference type="EMBL" id="JAJBZG010000001">
    <property type="protein sequence ID" value="MCB7480036.1"/>
    <property type="molecule type" value="Genomic_DNA"/>
</dbReference>